<dbReference type="EMBL" id="SSOP01000116">
    <property type="protein sequence ID" value="KAB5591214.1"/>
    <property type="molecule type" value="Genomic_DNA"/>
</dbReference>
<dbReference type="AlphaFoldDB" id="A0A5N5QHS6"/>
<evidence type="ECO:0000313" key="2">
    <source>
        <dbReference type="EMBL" id="KAB5591214.1"/>
    </source>
</evidence>
<sequence length="339" mass="37884">MALEPALHSGRISVMRDSSVVYQARFDRFGELEDINNSIDYLYRAVLLLPKGHPSLPEWYNTLGNARISLFDTRSRLEDLEAAVNYFSKAVELTPEDHLDMVLWIRSLGYANERRYQHLGKQADIDEAINRFELLSELEDIEKAIEYQVRGVSLTPEVSTDMPKYLSNLGASYHARFDLFGKLKDIEKAIECGNRAVGQKATPGQSRLPETVAELRSIKLHAQAPLHYTQLYRDKRTTSASDSNHATGDKKLSDEAVDLILGMLMAGYTNVIATMWSIKDKDALLITDSVYGLLKGARMACGNAAAALHAVVGKLRTSTVMGDKTFKFALWVPYIHIGA</sequence>
<organism evidence="2 3">
    <name type="scientific">Ceratobasidium theobromae</name>
    <dbReference type="NCBI Taxonomy" id="1582974"/>
    <lineage>
        <taxon>Eukaryota</taxon>
        <taxon>Fungi</taxon>
        <taxon>Dikarya</taxon>
        <taxon>Basidiomycota</taxon>
        <taxon>Agaricomycotina</taxon>
        <taxon>Agaricomycetes</taxon>
        <taxon>Cantharellales</taxon>
        <taxon>Ceratobasidiaceae</taxon>
        <taxon>Ceratobasidium</taxon>
    </lineage>
</organism>
<feature type="repeat" description="TPR" evidence="1">
    <location>
        <begin position="64"/>
        <end position="97"/>
    </location>
</feature>
<proteinExistence type="predicted"/>
<keyword evidence="1" id="KW-0802">TPR repeat</keyword>
<accession>A0A5N5QHS6</accession>
<name>A0A5N5QHS6_9AGAM</name>
<dbReference type="Pfam" id="PF13181">
    <property type="entry name" value="TPR_8"/>
    <property type="match status" value="1"/>
</dbReference>
<dbReference type="InterPro" id="IPR011990">
    <property type="entry name" value="TPR-like_helical_dom_sf"/>
</dbReference>
<keyword evidence="3" id="KW-1185">Reference proteome</keyword>
<evidence type="ECO:0000256" key="1">
    <source>
        <dbReference type="PROSITE-ProRule" id="PRU00339"/>
    </source>
</evidence>
<dbReference type="InterPro" id="IPR019734">
    <property type="entry name" value="TPR_rpt"/>
</dbReference>
<dbReference type="PROSITE" id="PS50005">
    <property type="entry name" value="TPR"/>
    <property type="match status" value="1"/>
</dbReference>
<reference evidence="2 3" key="1">
    <citation type="journal article" date="2019" name="Fungal Biol. Biotechnol.">
        <title>Draft genome sequence of fastidious pathogen Ceratobasidium theobromae, which causes vascular-streak dieback in Theobroma cacao.</title>
        <authorList>
            <person name="Ali S.S."/>
            <person name="Asman A."/>
            <person name="Shao J."/>
            <person name="Firmansyah A.P."/>
            <person name="Susilo A.W."/>
            <person name="Rosmana A."/>
            <person name="McMahon P."/>
            <person name="Junaid M."/>
            <person name="Guest D."/>
            <person name="Kheng T.Y."/>
            <person name="Meinhardt L.W."/>
            <person name="Bailey B.A."/>
        </authorList>
    </citation>
    <scope>NUCLEOTIDE SEQUENCE [LARGE SCALE GENOMIC DNA]</scope>
    <source>
        <strain evidence="2 3">CT2</strain>
    </source>
</reference>
<dbReference type="Gene3D" id="1.25.40.10">
    <property type="entry name" value="Tetratricopeptide repeat domain"/>
    <property type="match status" value="1"/>
</dbReference>
<comment type="caution">
    <text evidence="2">The sequence shown here is derived from an EMBL/GenBank/DDBJ whole genome shotgun (WGS) entry which is preliminary data.</text>
</comment>
<dbReference type="Proteomes" id="UP000383932">
    <property type="component" value="Unassembled WGS sequence"/>
</dbReference>
<dbReference type="OrthoDB" id="3259646at2759"/>
<protein>
    <submittedName>
        <fullName evidence="2">CHAT domain containing protein</fullName>
    </submittedName>
</protein>
<dbReference type="SUPFAM" id="SSF48452">
    <property type="entry name" value="TPR-like"/>
    <property type="match status" value="1"/>
</dbReference>
<evidence type="ECO:0000313" key="3">
    <source>
        <dbReference type="Proteomes" id="UP000383932"/>
    </source>
</evidence>
<gene>
    <name evidence="2" type="ORF">CTheo_5331</name>
</gene>